<dbReference type="AlphaFoldDB" id="A4J7Q1"/>
<accession>A4J7Q1</accession>
<keyword evidence="2" id="KW-1185">Reference proteome</keyword>
<name>A4J7Q1_DESRM</name>
<dbReference type="STRING" id="349161.Dred_2594"/>
<dbReference type="HOGENOM" id="CLU_2141890_0_0_9"/>
<dbReference type="EMBL" id="CP000612">
    <property type="protein sequence ID" value="ABO51104.1"/>
    <property type="molecule type" value="Genomic_DNA"/>
</dbReference>
<evidence type="ECO:0000313" key="1">
    <source>
        <dbReference type="EMBL" id="ABO51104.1"/>
    </source>
</evidence>
<organism evidence="1 2">
    <name type="scientific">Desulforamulus reducens (strain ATCC BAA-1160 / DSM 100696 / MI-1)</name>
    <name type="common">Desulfotomaculum reducens</name>
    <dbReference type="NCBI Taxonomy" id="349161"/>
    <lineage>
        <taxon>Bacteria</taxon>
        <taxon>Bacillati</taxon>
        <taxon>Bacillota</taxon>
        <taxon>Clostridia</taxon>
        <taxon>Eubacteriales</taxon>
        <taxon>Peptococcaceae</taxon>
        <taxon>Desulforamulus</taxon>
    </lineage>
</organism>
<proteinExistence type="predicted"/>
<dbReference type="KEGG" id="drm:Dred_2594"/>
<dbReference type="Proteomes" id="UP000001556">
    <property type="component" value="Chromosome"/>
</dbReference>
<gene>
    <name evidence="1" type="ordered locus">Dred_2594</name>
</gene>
<evidence type="ECO:0000313" key="2">
    <source>
        <dbReference type="Proteomes" id="UP000001556"/>
    </source>
</evidence>
<sequence length="112" mass="12563">MEYLICKNLPRGLVPSYGGGAKVKTLKESLKEFVCLRVNDAACIEAMHDQDHVKYVQQLSSLFNQIKGLLGKDYKLIIEYETTVISLNSLVAEYAYKRGVKDGFSINKELAS</sequence>
<protein>
    <submittedName>
        <fullName evidence="1">Uncharacterized protein</fullName>
    </submittedName>
</protein>
<reference evidence="1 2" key="1">
    <citation type="submission" date="2007-03" db="EMBL/GenBank/DDBJ databases">
        <title>Complete sequence of Desulfotomaculum reducens MI-1.</title>
        <authorList>
            <consortium name="US DOE Joint Genome Institute"/>
            <person name="Copeland A."/>
            <person name="Lucas S."/>
            <person name="Lapidus A."/>
            <person name="Barry K."/>
            <person name="Detter J.C."/>
            <person name="Glavina del Rio T."/>
            <person name="Hammon N."/>
            <person name="Israni S."/>
            <person name="Dalin E."/>
            <person name="Tice H."/>
            <person name="Pitluck S."/>
            <person name="Sims D."/>
            <person name="Brettin T."/>
            <person name="Bruce D."/>
            <person name="Han C."/>
            <person name="Tapia R."/>
            <person name="Schmutz J."/>
            <person name="Larimer F."/>
            <person name="Land M."/>
            <person name="Hauser L."/>
            <person name="Kyrpides N."/>
            <person name="Kim E."/>
            <person name="Tebo B.M."/>
            <person name="Richardson P."/>
        </authorList>
    </citation>
    <scope>NUCLEOTIDE SEQUENCE [LARGE SCALE GENOMIC DNA]</scope>
    <source>
        <strain evidence="1 2">MI-1</strain>
    </source>
</reference>